<evidence type="ECO:0000313" key="1">
    <source>
        <dbReference type="EMBL" id="KAK8479782.1"/>
    </source>
</evidence>
<accession>A0ABR1ZH68</accession>
<dbReference type="EMBL" id="JBBPBN010001120">
    <property type="protein sequence ID" value="KAK8479782.1"/>
    <property type="molecule type" value="Genomic_DNA"/>
</dbReference>
<gene>
    <name evidence="1" type="ORF">V6N11_084378</name>
</gene>
<organism evidence="1 2">
    <name type="scientific">Hibiscus sabdariffa</name>
    <name type="common">roselle</name>
    <dbReference type="NCBI Taxonomy" id="183260"/>
    <lineage>
        <taxon>Eukaryota</taxon>
        <taxon>Viridiplantae</taxon>
        <taxon>Streptophyta</taxon>
        <taxon>Embryophyta</taxon>
        <taxon>Tracheophyta</taxon>
        <taxon>Spermatophyta</taxon>
        <taxon>Magnoliopsida</taxon>
        <taxon>eudicotyledons</taxon>
        <taxon>Gunneridae</taxon>
        <taxon>Pentapetalae</taxon>
        <taxon>rosids</taxon>
        <taxon>malvids</taxon>
        <taxon>Malvales</taxon>
        <taxon>Malvaceae</taxon>
        <taxon>Malvoideae</taxon>
        <taxon>Hibiscus</taxon>
    </lineage>
</organism>
<sequence>MGPCCFFRIKSLRKQIGKKRIERFEGRRKKSKGRVISDISGSSLTDSDLIFHNEIKVKNAKETLALGRSVHIQIEGNIDEAIRDLAQLESN</sequence>
<keyword evidence="2" id="KW-1185">Reference proteome</keyword>
<name>A0ABR1ZH68_9ROSI</name>
<dbReference type="Proteomes" id="UP001396334">
    <property type="component" value="Unassembled WGS sequence"/>
</dbReference>
<reference evidence="1 2" key="1">
    <citation type="journal article" date="2024" name="G3 (Bethesda)">
        <title>Genome assembly of Hibiscus sabdariffa L. provides insights into metabolisms of medicinal natural products.</title>
        <authorList>
            <person name="Kim T."/>
        </authorList>
    </citation>
    <scope>NUCLEOTIDE SEQUENCE [LARGE SCALE GENOMIC DNA]</scope>
    <source>
        <strain evidence="1">TK-2024</strain>
        <tissue evidence="1">Old leaves</tissue>
    </source>
</reference>
<evidence type="ECO:0000313" key="2">
    <source>
        <dbReference type="Proteomes" id="UP001396334"/>
    </source>
</evidence>
<protein>
    <submittedName>
        <fullName evidence="1">Uncharacterized protein</fullName>
    </submittedName>
</protein>
<comment type="caution">
    <text evidence="1">The sequence shown here is derived from an EMBL/GenBank/DDBJ whole genome shotgun (WGS) entry which is preliminary data.</text>
</comment>
<proteinExistence type="predicted"/>